<name>A0A0S2FI46_LYSAN</name>
<dbReference type="PATRIC" id="fig|84531.8.peg.5123"/>
<sequence length="350" mass="37883">MAPAIIDISGRIEPVAEIARSKIDWAGLASLLLGAKPAEWPAEAFEPQRAVAGPSPPNDGKWLHELEWHGQRMLAVIADGRARLWSGDGAEWTARVPGIVEALERLGLQSAAFDGELIVGAGAEADYAALQAVLSGDRCEPLTYMLFDLLHIDGIAIERAPLVDRKAVLEHLLRQAPRELAYSSHILGNGDIARAVTVNQCFDGLISKRAFASYMRGCSPDWRKTRLLQSSQFAVVGYTPPGLRHADRGFGSLLLAQPKGKAAWHYAGQARGDFDSVLIAELGSRLKGGTIKPTVTVNPDVREIPGALWFKPRFVVEIDSHGFDASGLLRHGLLRLVCPNRSVASLRSGK</sequence>
<dbReference type="GO" id="GO:0005524">
    <property type="term" value="F:ATP binding"/>
    <property type="evidence" value="ECO:0007669"/>
    <property type="project" value="InterPro"/>
</dbReference>
<reference evidence="6 7" key="1">
    <citation type="journal article" date="2015" name="BMC Genomics">
        <title>Comparative genomics and metabolic profiling of the genus Lysobacter.</title>
        <authorList>
            <person name="de Bruijn I."/>
            <person name="Cheng X."/>
            <person name="de Jager V."/>
            <person name="Exposito R.G."/>
            <person name="Watrous J."/>
            <person name="Patel N."/>
            <person name="Postma J."/>
            <person name="Dorrestein P.C."/>
            <person name="Kobayashi D."/>
            <person name="Raaijmakers J.M."/>
        </authorList>
    </citation>
    <scope>NUCLEOTIDE SEQUENCE [LARGE SCALE GENOMIC DNA]</scope>
    <source>
        <strain evidence="6 7">76</strain>
    </source>
</reference>
<dbReference type="SUPFAM" id="SSF56091">
    <property type="entry name" value="DNA ligase/mRNA capping enzyme, catalytic domain"/>
    <property type="match status" value="1"/>
</dbReference>
<dbReference type="Pfam" id="PF01068">
    <property type="entry name" value="DNA_ligase_A_M"/>
    <property type="match status" value="1"/>
</dbReference>
<feature type="domain" description="ATP-dependent DNA ligase family profile" evidence="4">
    <location>
        <begin position="61"/>
        <end position="224"/>
    </location>
</feature>
<dbReference type="RefSeq" id="WP_057919750.1">
    <property type="nucleotide sequence ID" value="NZ_CP011129.1"/>
</dbReference>
<dbReference type="InterPro" id="IPR012309">
    <property type="entry name" value="DNA_ligase_ATP-dep_C"/>
</dbReference>
<evidence type="ECO:0000256" key="1">
    <source>
        <dbReference type="ARBA" id="ARBA00012727"/>
    </source>
</evidence>
<proteinExistence type="predicted"/>
<comment type="catalytic activity">
    <reaction evidence="3">
        <text>ATP + (deoxyribonucleotide)n-3'-hydroxyl + 5'-phospho-(deoxyribonucleotide)m = (deoxyribonucleotide)n+m + AMP + diphosphate.</text>
        <dbReference type="EC" id="6.5.1.1"/>
    </reaction>
</comment>
<dbReference type="Gene3D" id="3.30.1490.70">
    <property type="match status" value="1"/>
</dbReference>
<evidence type="ECO:0000259" key="4">
    <source>
        <dbReference type="Pfam" id="PF01068"/>
    </source>
</evidence>
<protein>
    <recommendedName>
        <fullName evidence="1">DNA ligase (ATP)</fullName>
        <ecNumber evidence="1">6.5.1.1</ecNumber>
    </recommendedName>
</protein>
<dbReference type="Gene3D" id="3.30.470.30">
    <property type="entry name" value="DNA ligase/mRNA capping enzyme"/>
    <property type="match status" value="1"/>
</dbReference>
<dbReference type="SUPFAM" id="SSF50249">
    <property type="entry name" value="Nucleic acid-binding proteins"/>
    <property type="match status" value="1"/>
</dbReference>
<dbReference type="STRING" id="84531.LA76x_5113"/>
<feature type="domain" description="DNA ligase ATP-dependent C-terminal" evidence="5">
    <location>
        <begin position="248"/>
        <end position="333"/>
    </location>
</feature>
<dbReference type="GO" id="GO:0006310">
    <property type="term" value="P:DNA recombination"/>
    <property type="evidence" value="ECO:0007669"/>
    <property type="project" value="InterPro"/>
</dbReference>
<keyword evidence="2 6" id="KW-0436">Ligase</keyword>
<dbReference type="GO" id="GO:0003910">
    <property type="term" value="F:DNA ligase (ATP) activity"/>
    <property type="evidence" value="ECO:0007669"/>
    <property type="project" value="UniProtKB-EC"/>
</dbReference>
<gene>
    <name evidence="6" type="ORF">LA76x_5113</name>
</gene>
<dbReference type="Gene3D" id="2.40.50.140">
    <property type="entry name" value="Nucleic acid-binding proteins"/>
    <property type="match status" value="1"/>
</dbReference>
<dbReference type="Proteomes" id="UP000060787">
    <property type="component" value="Chromosome"/>
</dbReference>
<dbReference type="eggNOG" id="COG1793">
    <property type="taxonomic scope" value="Bacteria"/>
</dbReference>
<keyword evidence="7" id="KW-1185">Reference proteome</keyword>
<dbReference type="InterPro" id="IPR012340">
    <property type="entry name" value="NA-bd_OB-fold"/>
</dbReference>
<evidence type="ECO:0000259" key="5">
    <source>
        <dbReference type="Pfam" id="PF04679"/>
    </source>
</evidence>
<evidence type="ECO:0000313" key="7">
    <source>
        <dbReference type="Proteomes" id="UP000060787"/>
    </source>
</evidence>
<dbReference type="Pfam" id="PF04679">
    <property type="entry name" value="DNA_ligase_A_C"/>
    <property type="match status" value="1"/>
</dbReference>
<dbReference type="InterPro" id="IPR012310">
    <property type="entry name" value="DNA_ligase_ATP-dep_cent"/>
</dbReference>
<evidence type="ECO:0000313" key="6">
    <source>
        <dbReference type="EMBL" id="ALN83216.1"/>
    </source>
</evidence>
<dbReference type="AlphaFoldDB" id="A0A0S2FI46"/>
<dbReference type="EMBL" id="CP011129">
    <property type="protein sequence ID" value="ALN83216.1"/>
    <property type="molecule type" value="Genomic_DNA"/>
</dbReference>
<evidence type="ECO:0000256" key="2">
    <source>
        <dbReference type="ARBA" id="ARBA00022598"/>
    </source>
</evidence>
<accession>A0A0S2FI46</accession>
<dbReference type="KEGG" id="lab:LA76x_5113"/>
<evidence type="ECO:0000256" key="3">
    <source>
        <dbReference type="ARBA" id="ARBA00034003"/>
    </source>
</evidence>
<dbReference type="EC" id="6.5.1.1" evidence="1"/>
<organism evidence="6 7">
    <name type="scientific">Lysobacter antibioticus</name>
    <dbReference type="NCBI Taxonomy" id="84531"/>
    <lineage>
        <taxon>Bacteria</taxon>
        <taxon>Pseudomonadati</taxon>
        <taxon>Pseudomonadota</taxon>
        <taxon>Gammaproteobacteria</taxon>
        <taxon>Lysobacterales</taxon>
        <taxon>Lysobacteraceae</taxon>
        <taxon>Lysobacter</taxon>
    </lineage>
</organism>
<dbReference type="GO" id="GO:0006281">
    <property type="term" value="P:DNA repair"/>
    <property type="evidence" value="ECO:0007669"/>
    <property type="project" value="InterPro"/>
</dbReference>